<keyword evidence="2" id="KW-1185">Reference proteome</keyword>
<name>A0A512PHN4_9CELL</name>
<sequence length="138" mass="14457">MADANLFEQLKSVLTDFKSFLDDNVATIKPAVQAIAALVPQINELLDQLVGLLDKLRTEITNLDVGAIPGLGEVAQLTGMIPALLDAAKKLLPDETSSIDAIADVADVVTGLPSVDAVKTELLDLITAISAHLTSLKA</sequence>
<proteinExistence type="predicted"/>
<dbReference type="EMBL" id="BKAL01000015">
    <property type="protein sequence ID" value="GEP70705.1"/>
    <property type="molecule type" value="Genomic_DNA"/>
</dbReference>
<gene>
    <name evidence="1" type="ORF">CSO01_34200</name>
</gene>
<organism evidence="1 2">
    <name type="scientific">Cellulomonas soli</name>
    <dbReference type="NCBI Taxonomy" id="931535"/>
    <lineage>
        <taxon>Bacteria</taxon>
        <taxon>Bacillati</taxon>
        <taxon>Actinomycetota</taxon>
        <taxon>Actinomycetes</taxon>
        <taxon>Micrococcales</taxon>
        <taxon>Cellulomonadaceae</taxon>
        <taxon>Cellulomonas</taxon>
    </lineage>
</organism>
<reference evidence="1 2" key="1">
    <citation type="submission" date="2019-07" db="EMBL/GenBank/DDBJ databases">
        <title>Whole genome shotgun sequence of Cellulomonas soli NBRC 109434.</title>
        <authorList>
            <person name="Hosoyama A."/>
            <person name="Uohara A."/>
            <person name="Ohji S."/>
            <person name="Ichikawa N."/>
        </authorList>
    </citation>
    <scope>NUCLEOTIDE SEQUENCE [LARGE SCALE GENOMIC DNA]</scope>
    <source>
        <strain evidence="1 2">NBRC 109434</strain>
    </source>
</reference>
<dbReference type="Proteomes" id="UP000321798">
    <property type="component" value="Unassembled WGS sequence"/>
</dbReference>
<dbReference type="AlphaFoldDB" id="A0A512PHN4"/>
<comment type="caution">
    <text evidence="1">The sequence shown here is derived from an EMBL/GenBank/DDBJ whole genome shotgun (WGS) entry which is preliminary data.</text>
</comment>
<dbReference type="OrthoDB" id="4828286at2"/>
<accession>A0A512PHN4</accession>
<evidence type="ECO:0000313" key="1">
    <source>
        <dbReference type="EMBL" id="GEP70705.1"/>
    </source>
</evidence>
<evidence type="ECO:0000313" key="2">
    <source>
        <dbReference type="Proteomes" id="UP000321798"/>
    </source>
</evidence>
<protein>
    <submittedName>
        <fullName evidence="1">Uncharacterized protein</fullName>
    </submittedName>
</protein>
<dbReference type="RefSeq" id="WP_146954478.1">
    <property type="nucleotide sequence ID" value="NZ_BAABBJ010000012.1"/>
</dbReference>